<dbReference type="Proteomes" id="UP000620046">
    <property type="component" value="Unassembled WGS sequence"/>
</dbReference>
<reference evidence="2" key="1">
    <citation type="journal article" date="2019" name="Int. J. Syst. Evol. Microbiol.">
        <title>The Global Catalogue of Microorganisms (GCM) 10K type strain sequencing project: providing services to taxonomists for standard genome sequencing and annotation.</title>
        <authorList>
            <consortium name="The Broad Institute Genomics Platform"/>
            <consortium name="The Broad Institute Genome Sequencing Center for Infectious Disease"/>
            <person name="Wu L."/>
            <person name="Ma J."/>
        </authorList>
    </citation>
    <scope>NUCLEOTIDE SEQUENCE [LARGE SCALE GENOMIC DNA]</scope>
    <source>
        <strain evidence="2">CGMCC 1.15439</strain>
    </source>
</reference>
<keyword evidence="2" id="KW-1185">Reference proteome</keyword>
<accession>A0ABQ1FL70</accession>
<evidence type="ECO:0000313" key="1">
    <source>
        <dbReference type="EMBL" id="GGA20930.1"/>
    </source>
</evidence>
<evidence type="ECO:0008006" key="3">
    <source>
        <dbReference type="Google" id="ProtNLM"/>
    </source>
</evidence>
<dbReference type="EMBL" id="BMJA01000001">
    <property type="protein sequence ID" value="GGA20930.1"/>
    <property type="molecule type" value="Genomic_DNA"/>
</dbReference>
<sequence>MRKRIVDILDRIVHKLAAHHVLRVIASALTSCSRLPDIFDRILRKLTTCTG</sequence>
<comment type="caution">
    <text evidence="1">The sequence shown here is derived from an EMBL/GenBank/DDBJ whole genome shotgun (WGS) entry which is preliminary data.</text>
</comment>
<proteinExistence type="predicted"/>
<name>A0ABQ1FL70_9GAMM</name>
<organism evidence="1 2">
    <name type="scientific">Dyella nitratireducens</name>
    <dbReference type="NCBI Taxonomy" id="1849580"/>
    <lineage>
        <taxon>Bacteria</taxon>
        <taxon>Pseudomonadati</taxon>
        <taxon>Pseudomonadota</taxon>
        <taxon>Gammaproteobacteria</taxon>
        <taxon>Lysobacterales</taxon>
        <taxon>Rhodanobacteraceae</taxon>
        <taxon>Dyella</taxon>
    </lineage>
</organism>
<protein>
    <recommendedName>
        <fullName evidence="3">Transposase DDE domain-containing protein</fullName>
    </recommendedName>
</protein>
<gene>
    <name evidence="1" type="ORF">GCM10010981_06290</name>
</gene>
<evidence type="ECO:0000313" key="2">
    <source>
        <dbReference type="Proteomes" id="UP000620046"/>
    </source>
</evidence>